<feature type="region of interest" description="Disordered" evidence="1">
    <location>
        <begin position="82"/>
        <end position="118"/>
    </location>
</feature>
<dbReference type="Gene3D" id="2.30.30.240">
    <property type="entry name" value="PRC-barrel domain"/>
    <property type="match status" value="1"/>
</dbReference>
<reference evidence="3 4" key="1">
    <citation type="journal article" date="2019" name="Gut">
        <title>Antibiotics-induced monodominance of a novel gut bacterial order.</title>
        <authorList>
            <person name="Hildebrand F."/>
            <person name="Moitinho-Silva L."/>
            <person name="Blasche S."/>
            <person name="Jahn M.T."/>
            <person name="Gossmann T.I."/>
            <person name="Heuerta-Cepas J."/>
            <person name="Hercog R."/>
            <person name="Luetge M."/>
            <person name="Bahram M."/>
            <person name="Pryszlak A."/>
            <person name="Alves R.J."/>
            <person name="Waszak S.M."/>
            <person name="Zhu A."/>
            <person name="Ye L."/>
            <person name="Costea P.I."/>
            <person name="Aalvink S."/>
            <person name="Belzer C."/>
            <person name="Forslund S.K."/>
            <person name="Sunagawa S."/>
            <person name="Hentschel U."/>
            <person name="Merten C."/>
            <person name="Patil K.R."/>
            <person name="Benes V."/>
            <person name="Bork P."/>
        </authorList>
    </citation>
    <scope>NUCLEOTIDE SEQUENCE [LARGE SCALE GENOMIC DNA]</scope>
    <source>
        <strain evidence="3 4">HDS1380</strain>
    </source>
</reference>
<evidence type="ECO:0000259" key="2">
    <source>
        <dbReference type="Pfam" id="PF05239"/>
    </source>
</evidence>
<dbReference type="RefSeq" id="WP_129225647.1">
    <property type="nucleotide sequence ID" value="NZ_SDOZ01000002.1"/>
</dbReference>
<accession>A0A4Q2KE53</accession>
<evidence type="ECO:0000313" key="3">
    <source>
        <dbReference type="EMBL" id="RXZ62190.1"/>
    </source>
</evidence>
<dbReference type="InterPro" id="IPR014238">
    <property type="entry name" value="Spore_YlmC/YmxH"/>
</dbReference>
<sequence length="118" mass="13474">METSFSELKQKEVVNVVDGRRLGRTCDIVFTYPEGRVCGIVVPGSKGRHWFRSSELFIDLKSITKIGEDVVLVNLRPVVKSDCKPDKKRRCGYGEAEYECPPPPPPPKPDRRSYDEYE</sequence>
<dbReference type="InterPro" id="IPR011033">
    <property type="entry name" value="PRC_barrel-like_sf"/>
</dbReference>
<dbReference type="PANTHER" id="PTHR40061:SF1">
    <property type="entry name" value="SPORULATION PROTEIN YLMC-RELATED"/>
    <property type="match status" value="1"/>
</dbReference>
<dbReference type="Pfam" id="PF05239">
    <property type="entry name" value="PRC"/>
    <property type="match status" value="1"/>
</dbReference>
<comment type="caution">
    <text evidence="3">The sequence shown here is derived from an EMBL/GenBank/DDBJ whole genome shotgun (WGS) entry which is preliminary data.</text>
</comment>
<dbReference type="EMBL" id="SDOZ01000002">
    <property type="protein sequence ID" value="RXZ62190.1"/>
    <property type="molecule type" value="Genomic_DNA"/>
</dbReference>
<name>A0A4Q2KE53_9FIRM</name>
<evidence type="ECO:0000256" key="1">
    <source>
        <dbReference type="SAM" id="MobiDB-lite"/>
    </source>
</evidence>
<feature type="compositionally biased region" description="Basic and acidic residues" evidence="1">
    <location>
        <begin position="108"/>
        <end position="118"/>
    </location>
</feature>
<evidence type="ECO:0000313" key="4">
    <source>
        <dbReference type="Proteomes" id="UP000291269"/>
    </source>
</evidence>
<proteinExistence type="predicted"/>
<dbReference type="InterPro" id="IPR027275">
    <property type="entry name" value="PRC-brl_dom"/>
</dbReference>
<gene>
    <name evidence="3" type="ORF">ESZ91_07295</name>
</gene>
<dbReference type="AlphaFoldDB" id="A0A4Q2KE53"/>
<feature type="domain" description="PRC-barrel" evidence="2">
    <location>
        <begin position="4"/>
        <end position="74"/>
    </location>
</feature>
<dbReference type="NCBIfam" id="TIGR02888">
    <property type="entry name" value="spore_YlmC_YmxH"/>
    <property type="match status" value="1"/>
</dbReference>
<organism evidence="3 4">
    <name type="scientific">Candidatus Borkfalkia ceftriaxoniphila</name>
    <dbReference type="NCBI Taxonomy" id="2508949"/>
    <lineage>
        <taxon>Bacteria</taxon>
        <taxon>Bacillati</taxon>
        <taxon>Bacillota</taxon>
        <taxon>Clostridia</taxon>
        <taxon>Christensenellales</taxon>
        <taxon>Christensenellaceae</taxon>
        <taxon>Candidatus Borkfalkia</taxon>
    </lineage>
</organism>
<protein>
    <submittedName>
        <fullName evidence="3">YlmC/YmxH family sporulation protein</fullName>
    </submittedName>
</protein>
<dbReference type="SUPFAM" id="SSF50346">
    <property type="entry name" value="PRC-barrel domain"/>
    <property type="match status" value="1"/>
</dbReference>
<dbReference type="Proteomes" id="UP000291269">
    <property type="component" value="Unassembled WGS sequence"/>
</dbReference>
<keyword evidence="4" id="KW-1185">Reference proteome</keyword>
<dbReference type="OrthoDB" id="6024937at2"/>
<dbReference type="PANTHER" id="PTHR40061">
    <property type="entry name" value="SPORULATION PROTEIN YLMC-RELATED"/>
    <property type="match status" value="1"/>
</dbReference>